<accession>A0ABV5AA50</accession>
<keyword evidence="2" id="KW-1185">Reference proteome</keyword>
<dbReference type="EMBL" id="JBDXSU010000002">
    <property type="protein sequence ID" value="MFB5189072.1"/>
    <property type="molecule type" value="Genomic_DNA"/>
</dbReference>
<dbReference type="Proteomes" id="UP001579974">
    <property type="component" value="Unassembled WGS sequence"/>
</dbReference>
<gene>
    <name evidence="1" type="ORF">KKP3000_002070</name>
</gene>
<dbReference type="RefSeq" id="WP_275472778.1">
    <property type="nucleotide sequence ID" value="NZ_CP162940.1"/>
</dbReference>
<sequence length="150" mass="17007">MRQIQSLGADTVINLEQSDEQLIETCRKEAEEGWDVILDFLWGRATELLIRSLEPEKLSFAKKRMRLVQIGEKSGTTISLSADALRTTGLEIMGASAGIMSELRQQSSNQVWDWIRNGKLRMDIEQVALQDIEVAWGRTDFQGKRVVVDI</sequence>
<comment type="caution">
    <text evidence="1">The sequence shown here is derived from an EMBL/GenBank/DDBJ whole genome shotgun (WGS) entry which is preliminary data.</text>
</comment>
<organism evidence="1 2">
    <name type="scientific">Alicyclobacillus fastidiosus</name>
    <dbReference type="NCBI Taxonomy" id="392011"/>
    <lineage>
        <taxon>Bacteria</taxon>
        <taxon>Bacillati</taxon>
        <taxon>Bacillota</taxon>
        <taxon>Bacilli</taxon>
        <taxon>Bacillales</taxon>
        <taxon>Alicyclobacillaceae</taxon>
        <taxon>Alicyclobacillus</taxon>
    </lineage>
</organism>
<evidence type="ECO:0000313" key="1">
    <source>
        <dbReference type="EMBL" id="MFB5189072.1"/>
    </source>
</evidence>
<protein>
    <submittedName>
        <fullName evidence="1">Zinc-binding dehydrogenase</fullName>
    </submittedName>
</protein>
<dbReference type="Gene3D" id="3.40.50.720">
    <property type="entry name" value="NAD(P)-binding Rossmann-like Domain"/>
    <property type="match status" value="1"/>
</dbReference>
<dbReference type="InterPro" id="IPR036291">
    <property type="entry name" value="NAD(P)-bd_dom_sf"/>
</dbReference>
<proteinExistence type="predicted"/>
<dbReference type="Pfam" id="PF13602">
    <property type="entry name" value="ADH_zinc_N_2"/>
    <property type="match status" value="1"/>
</dbReference>
<name>A0ABV5AA50_9BACL</name>
<reference evidence="1 2" key="1">
    <citation type="journal article" date="2024" name="Int. J. Mol. Sci.">
        <title>Exploration of Alicyclobacillus spp. Genome in Search of Antibiotic Resistance.</title>
        <authorList>
            <person name="Bucka-Kolendo J."/>
            <person name="Kiousi D.E."/>
            <person name="Dekowska A."/>
            <person name="Mikolajczuk-Szczyrba A."/>
            <person name="Karadedos D.M."/>
            <person name="Michael P."/>
            <person name="Galanis A."/>
            <person name="Sokolowska B."/>
        </authorList>
    </citation>
    <scope>NUCLEOTIDE SEQUENCE [LARGE SCALE GENOMIC DNA]</scope>
    <source>
        <strain evidence="1 2">KKP 3000</strain>
    </source>
</reference>
<evidence type="ECO:0000313" key="2">
    <source>
        <dbReference type="Proteomes" id="UP001579974"/>
    </source>
</evidence>
<dbReference type="SUPFAM" id="SSF51735">
    <property type="entry name" value="NAD(P)-binding Rossmann-fold domains"/>
    <property type="match status" value="1"/>
</dbReference>